<protein>
    <submittedName>
        <fullName evidence="2">Transposase</fullName>
    </submittedName>
</protein>
<organism evidence="2 3">
    <name type="scientific">Pseudomonas frederiksbergensis</name>
    <dbReference type="NCBI Taxonomy" id="104087"/>
    <lineage>
        <taxon>Bacteria</taxon>
        <taxon>Pseudomonadati</taxon>
        <taxon>Pseudomonadota</taxon>
        <taxon>Gammaproteobacteria</taxon>
        <taxon>Pseudomonadales</taxon>
        <taxon>Pseudomonadaceae</taxon>
        <taxon>Pseudomonas</taxon>
    </lineage>
</organism>
<accession>A0AB33E719</accession>
<dbReference type="InterPro" id="IPR036515">
    <property type="entry name" value="Transposase_17_sf"/>
</dbReference>
<dbReference type="Gene3D" id="3.30.70.1290">
    <property type="entry name" value="Transposase IS200-like"/>
    <property type="match status" value="1"/>
</dbReference>
<reference evidence="2 3" key="1">
    <citation type="submission" date="2017-09" db="EMBL/GenBank/DDBJ databases">
        <title>Complete Genome sequence of Lysobacter capsici KNU-15.</title>
        <authorList>
            <person name="Kim M.-C."/>
            <person name="Yi H."/>
            <person name="Lee D.-W."/>
            <person name="Shin J.-H."/>
        </authorList>
    </citation>
    <scope>NUCLEOTIDE SEQUENCE [LARGE SCALE GENOMIC DNA]</scope>
    <source>
        <strain evidence="2 3">KNU-15</strain>
    </source>
</reference>
<dbReference type="EMBL" id="CP023466">
    <property type="protein sequence ID" value="ATE76322.1"/>
    <property type="molecule type" value="Genomic_DNA"/>
</dbReference>
<dbReference type="SMART" id="SM01321">
    <property type="entry name" value="Y1_Tnp"/>
    <property type="match status" value="1"/>
</dbReference>
<sequence length="187" mass="21253">MSVSLALLAEQANKNACEIHAWCLMTNHVHLLISPHEHSSTSSLMKGIGQRYVQYINRTYGRSGTLWEGRFRSCLVQSDSYVLACYRYIEMNPVRAKMVTHPAKYRWSSYRANAQSEFSHLITPHAQYLSLGDTDVSTAEVYRELFRSELETGLVEQIRAATNGDYVLGGSRFAAEIEAMIGRRARR</sequence>
<gene>
    <name evidence="2" type="ORF">CNN82_07740</name>
</gene>
<dbReference type="PANTHER" id="PTHR34322:SF2">
    <property type="entry name" value="TRANSPOSASE IS200-LIKE DOMAIN-CONTAINING PROTEIN"/>
    <property type="match status" value="1"/>
</dbReference>
<dbReference type="GO" id="GO:0004803">
    <property type="term" value="F:transposase activity"/>
    <property type="evidence" value="ECO:0007669"/>
    <property type="project" value="InterPro"/>
</dbReference>
<dbReference type="Pfam" id="PF01797">
    <property type="entry name" value="Y1_Tnp"/>
    <property type="match status" value="1"/>
</dbReference>
<proteinExistence type="predicted"/>
<name>A0AB33E719_9PSED</name>
<evidence type="ECO:0000313" key="2">
    <source>
        <dbReference type="EMBL" id="ATE76322.1"/>
    </source>
</evidence>
<dbReference type="Proteomes" id="UP000218385">
    <property type="component" value="Chromosome"/>
</dbReference>
<evidence type="ECO:0000259" key="1">
    <source>
        <dbReference type="SMART" id="SM01321"/>
    </source>
</evidence>
<dbReference type="InterPro" id="IPR002686">
    <property type="entry name" value="Transposase_17"/>
</dbReference>
<dbReference type="AlphaFoldDB" id="A0AB33E719"/>
<dbReference type="GO" id="GO:0006313">
    <property type="term" value="P:DNA transposition"/>
    <property type="evidence" value="ECO:0007669"/>
    <property type="project" value="InterPro"/>
</dbReference>
<dbReference type="SUPFAM" id="SSF143422">
    <property type="entry name" value="Transposase IS200-like"/>
    <property type="match status" value="1"/>
</dbReference>
<dbReference type="GO" id="GO:0003677">
    <property type="term" value="F:DNA binding"/>
    <property type="evidence" value="ECO:0007669"/>
    <property type="project" value="InterPro"/>
</dbReference>
<evidence type="ECO:0000313" key="3">
    <source>
        <dbReference type="Proteomes" id="UP000218385"/>
    </source>
</evidence>
<feature type="domain" description="Transposase IS200-like" evidence="1">
    <location>
        <begin position="3"/>
        <end position="92"/>
    </location>
</feature>
<dbReference type="PANTHER" id="PTHR34322">
    <property type="entry name" value="TRANSPOSASE, Y1_TNP DOMAIN-CONTAINING"/>
    <property type="match status" value="1"/>
</dbReference>